<organism evidence="3 4">
    <name type="scientific">Rhabdobacter roseus</name>
    <dbReference type="NCBI Taxonomy" id="1655419"/>
    <lineage>
        <taxon>Bacteria</taxon>
        <taxon>Pseudomonadati</taxon>
        <taxon>Bacteroidota</taxon>
        <taxon>Cytophagia</taxon>
        <taxon>Cytophagales</taxon>
        <taxon>Cytophagaceae</taxon>
        <taxon>Rhabdobacter</taxon>
    </lineage>
</organism>
<dbReference type="AlphaFoldDB" id="A0A840TTY7"/>
<dbReference type="Proteomes" id="UP000557307">
    <property type="component" value="Unassembled WGS sequence"/>
</dbReference>
<reference evidence="3 4" key="1">
    <citation type="submission" date="2020-08" db="EMBL/GenBank/DDBJ databases">
        <title>Genomic Encyclopedia of Type Strains, Phase IV (KMG-IV): sequencing the most valuable type-strain genomes for metagenomic binning, comparative biology and taxonomic classification.</title>
        <authorList>
            <person name="Goeker M."/>
        </authorList>
    </citation>
    <scope>NUCLEOTIDE SEQUENCE [LARGE SCALE GENOMIC DNA]</scope>
    <source>
        <strain evidence="3 4">DSM 105074</strain>
    </source>
</reference>
<dbReference type="EMBL" id="JACHGF010000011">
    <property type="protein sequence ID" value="MBB5286734.1"/>
    <property type="molecule type" value="Genomic_DNA"/>
</dbReference>
<name>A0A840TTY7_9BACT</name>
<proteinExistence type="predicted"/>
<dbReference type="InterPro" id="IPR024370">
    <property type="entry name" value="PBP_domain"/>
</dbReference>
<feature type="domain" description="PBP" evidence="2">
    <location>
        <begin position="26"/>
        <end position="284"/>
    </location>
</feature>
<protein>
    <submittedName>
        <fullName evidence="3">Phosphate transport system substrate-binding protein</fullName>
    </submittedName>
</protein>
<dbReference type="SUPFAM" id="SSF53850">
    <property type="entry name" value="Periplasmic binding protein-like II"/>
    <property type="match status" value="1"/>
</dbReference>
<evidence type="ECO:0000259" key="2">
    <source>
        <dbReference type="Pfam" id="PF12849"/>
    </source>
</evidence>
<dbReference type="PROSITE" id="PS51257">
    <property type="entry name" value="PROKAR_LIPOPROTEIN"/>
    <property type="match status" value="1"/>
</dbReference>
<evidence type="ECO:0000256" key="1">
    <source>
        <dbReference type="ARBA" id="ARBA00022729"/>
    </source>
</evidence>
<evidence type="ECO:0000313" key="3">
    <source>
        <dbReference type="EMBL" id="MBB5286734.1"/>
    </source>
</evidence>
<keyword evidence="1" id="KW-0732">Signal</keyword>
<dbReference type="RefSeq" id="WP_184178147.1">
    <property type="nucleotide sequence ID" value="NZ_JACHGF010000011.1"/>
</dbReference>
<gene>
    <name evidence="3" type="ORF">HNQ92_004895</name>
</gene>
<dbReference type="Gene3D" id="3.40.190.10">
    <property type="entry name" value="Periplasmic binding protein-like II"/>
    <property type="match status" value="2"/>
</dbReference>
<dbReference type="Pfam" id="PF12849">
    <property type="entry name" value="PBP_like_2"/>
    <property type="match status" value="1"/>
</dbReference>
<keyword evidence="4" id="KW-1185">Reference proteome</keyword>
<sequence length="314" mass="35154">MKLVAILMGFLTVVGLLGCTSSESLDNPRQGTITIAADESFVPLVNALTRAYEGIYPDAHFNVMYKPEQEAILELLRDTARLAFVTRELNEKEKEIIQKQEGIQKAQFIAIDGIALIVNKEAPDSLITMQELEGIFKGEITDWSQLKNSRRSGAITLVFDDANSSNLRYMLDRFKVKDVTKLRLYTSGTNEKVIEHVRQNASVIGFIGVNWISDGNEVLTHVLSKGLRVMGVSAKPTPTSLEDYFQPFQRDLQYRQYPLSRNLYIISREGFSGLGGGLMTYIARDVGGLIIQKSGLIPAIPYPREVEVETKQNF</sequence>
<dbReference type="PANTHER" id="PTHR30570">
    <property type="entry name" value="PERIPLASMIC PHOSPHATE BINDING COMPONENT OF PHOSPHATE ABC TRANSPORTER"/>
    <property type="match status" value="1"/>
</dbReference>
<comment type="caution">
    <text evidence="3">The sequence shown here is derived from an EMBL/GenBank/DDBJ whole genome shotgun (WGS) entry which is preliminary data.</text>
</comment>
<accession>A0A840TTY7</accession>
<dbReference type="InterPro" id="IPR050811">
    <property type="entry name" value="Phosphate_ABC_transporter"/>
</dbReference>
<evidence type="ECO:0000313" key="4">
    <source>
        <dbReference type="Proteomes" id="UP000557307"/>
    </source>
</evidence>
<dbReference type="PANTHER" id="PTHR30570:SF1">
    <property type="entry name" value="PHOSPHATE-BINDING PROTEIN PSTS"/>
    <property type="match status" value="1"/>
</dbReference>